<feature type="repeat" description="Solcar" evidence="12">
    <location>
        <begin position="106"/>
        <end position="209"/>
    </location>
</feature>
<dbReference type="CDD" id="cd06558">
    <property type="entry name" value="crotonase-like"/>
    <property type="match status" value="1"/>
</dbReference>
<dbReference type="PROSITE" id="PS00166">
    <property type="entry name" value="ENOYL_COA_HYDRATASE"/>
    <property type="match status" value="1"/>
</dbReference>
<dbReference type="FunFam" id="3.90.226.10:FF:000024">
    <property type="entry name" value="Delta3,5-delta2,4-dienoyl-CoA isomerase"/>
    <property type="match status" value="1"/>
</dbReference>
<evidence type="ECO:0000313" key="14">
    <source>
        <dbReference type="EMBL" id="KAJ0406029.1"/>
    </source>
</evidence>
<organism evidence="14 15">
    <name type="scientific">Pythium insidiosum</name>
    <name type="common">Pythiosis disease agent</name>
    <dbReference type="NCBI Taxonomy" id="114742"/>
    <lineage>
        <taxon>Eukaryota</taxon>
        <taxon>Sar</taxon>
        <taxon>Stramenopiles</taxon>
        <taxon>Oomycota</taxon>
        <taxon>Peronosporomycetes</taxon>
        <taxon>Pythiales</taxon>
        <taxon>Pythiaceae</taxon>
        <taxon>Pythium</taxon>
    </lineage>
</organism>
<reference evidence="14" key="1">
    <citation type="submission" date="2021-12" db="EMBL/GenBank/DDBJ databases">
        <title>Prjna785345.</title>
        <authorList>
            <person name="Rujirawat T."/>
            <person name="Krajaejun T."/>
        </authorList>
    </citation>
    <scope>NUCLEOTIDE SEQUENCE</scope>
    <source>
        <strain evidence="14">Pi057C3</strain>
    </source>
</reference>
<evidence type="ECO:0000256" key="13">
    <source>
        <dbReference type="RuleBase" id="RU003707"/>
    </source>
</evidence>
<dbReference type="Pfam" id="PF00378">
    <property type="entry name" value="ECH_1"/>
    <property type="match status" value="1"/>
</dbReference>
<dbReference type="FunFam" id="1.10.12.10:FF:000004">
    <property type="entry name" value="Delta3,5-delta2,4-dienoyl-CoA isomerase"/>
    <property type="match status" value="1"/>
</dbReference>
<evidence type="ECO:0000256" key="11">
    <source>
        <dbReference type="ARBA" id="ARBA00023235"/>
    </source>
</evidence>
<evidence type="ECO:0000256" key="8">
    <source>
        <dbReference type="ARBA" id="ARBA00023098"/>
    </source>
</evidence>
<dbReference type="Gene3D" id="1.10.12.10">
    <property type="entry name" value="Lyase 2-enoyl-coa Hydratase, Chain A, domain 2"/>
    <property type="match status" value="1"/>
</dbReference>
<accession>A0AAD5M679</accession>
<dbReference type="PANTHER" id="PTHR43149">
    <property type="entry name" value="ENOYL-COA HYDRATASE"/>
    <property type="match status" value="1"/>
</dbReference>
<evidence type="ECO:0008006" key="16">
    <source>
        <dbReference type="Google" id="ProtNLM"/>
    </source>
</evidence>
<evidence type="ECO:0000256" key="7">
    <source>
        <dbReference type="ARBA" id="ARBA00022990"/>
    </source>
</evidence>
<keyword evidence="15" id="KW-1185">Reference proteome</keyword>
<comment type="pathway">
    <text evidence="3">Lipid metabolism; fatty acid beta-oxidation.</text>
</comment>
<name>A0AAD5M679_PYTIN</name>
<dbReference type="InterPro" id="IPR045002">
    <property type="entry name" value="Ech1-like"/>
</dbReference>
<dbReference type="InterPro" id="IPR001753">
    <property type="entry name" value="Enoyl-CoA_hydra/iso"/>
</dbReference>
<keyword evidence="8" id="KW-0443">Lipid metabolism</keyword>
<dbReference type="NCBIfam" id="NF004794">
    <property type="entry name" value="PRK06142.1"/>
    <property type="match status" value="1"/>
</dbReference>
<evidence type="ECO:0000256" key="3">
    <source>
        <dbReference type="ARBA" id="ARBA00005005"/>
    </source>
</evidence>
<gene>
    <name evidence="14" type="ORF">P43SY_010085</name>
</gene>
<dbReference type="InterPro" id="IPR018108">
    <property type="entry name" value="MCP_transmembrane"/>
</dbReference>
<dbReference type="GO" id="GO:0051750">
    <property type="term" value="F:delta(3,5)-delta(2,4)-dienoyl-CoA isomerase activity"/>
    <property type="evidence" value="ECO:0007669"/>
    <property type="project" value="TreeGrafter"/>
</dbReference>
<feature type="repeat" description="Solcar" evidence="12">
    <location>
        <begin position="216"/>
        <end position="304"/>
    </location>
</feature>
<dbReference type="Gene3D" id="3.90.226.10">
    <property type="entry name" value="2-enoyl-CoA Hydratase, Chain A, domain 1"/>
    <property type="match status" value="1"/>
</dbReference>
<proteinExistence type="inferred from homology"/>
<comment type="caution">
    <text evidence="14">The sequence shown here is derived from an EMBL/GenBank/DDBJ whole genome shotgun (WGS) entry which is preliminary data.</text>
</comment>
<dbReference type="SUPFAM" id="SSF103506">
    <property type="entry name" value="Mitochondrial carrier"/>
    <property type="match status" value="2"/>
</dbReference>
<evidence type="ECO:0000313" key="15">
    <source>
        <dbReference type="Proteomes" id="UP001209570"/>
    </source>
</evidence>
<evidence type="ECO:0000256" key="9">
    <source>
        <dbReference type="ARBA" id="ARBA00023136"/>
    </source>
</evidence>
<keyword evidence="11" id="KW-0413">Isomerase</keyword>
<dbReference type="PROSITE" id="PS50920">
    <property type="entry name" value="SOLCAR"/>
    <property type="match status" value="3"/>
</dbReference>
<evidence type="ECO:0000256" key="12">
    <source>
        <dbReference type="PROSITE-ProRule" id="PRU00282"/>
    </source>
</evidence>
<comment type="similarity">
    <text evidence="4 13">Belongs to the enoyl-CoA hydratase/isomerase family.</text>
</comment>
<evidence type="ECO:0000256" key="2">
    <source>
        <dbReference type="ARBA" id="ARBA00004275"/>
    </source>
</evidence>
<dbReference type="InterPro" id="IPR023395">
    <property type="entry name" value="MCP_dom_sf"/>
</dbReference>
<dbReference type="Proteomes" id="UP001209570">
    <property type="component" value="Unassembled WGS sequence"/>
</dbReference>
<dbReference type="Gene3D" id="1.50.40.10">
    <property type="entry name" value="Mitochondrial carrier domain"/>
    <property type="match status" value="2"/>
</dbReference>
<comment type="subcellular location">
    <subcellularLocation>
        <location evidence="1">Membrane</location>
        <topology evidence="1">Multi-pass membrane protein</topology>
    </subcellularLocation>
    <subcellularLocation>
        <location evidence="2">Peroxisome</location>
    </subcellularLocation>
</comment>
<protein>
    <recommendedName>
        <fullName evidence="16">Mitochondrial Carrier (MC) Family</fullName>
    </recommendedName>
</protein>
<evidence type="ECO:0000256" key="1">
    <source>
        <dbReference type="ARBA" id="ARBA00004141"/>
    </source>
</evidence>
<keyword evidence="7" id="KW-0007">Acetylation</keyword>
<feature type="repeat" description="Solcar" evidence="12">
    <location>
        <begin position="14"/>
        <end position="98"/>
    </location>
</feature>
<dbReference type="PANTHER" id="PTHR43149:SF1">
    <property type="entry name" value="DELTA(3,5)-DELTA(2,4)-DIENOYL-COA ISOMERASE, MITOCHONDRIAL"/>
    <property type="match status" value="1"/>
</dbReference>
<dbReference type="SUPFAM" id="SSF52096">
    <property type="entry name" value="ClpP/crotonase"/>
    <property type="match status" value="1"/>
</dbReference>
<keyword evidence="10" id="KW-0576">Peroxisome</keyword>
<dbReference type="InterPro" id="IPR018376">
    <property type="entry name" value="Enoyl-CoA_hyd/isom_CS"/>
</dbReference>
<evidence type="ECO:0000256" key="5">
    <source>
        <dbReference type="ARBA" id="ARBA00022692"/>
    </source>
</evidence>
<dbReference type="EMBL" id="JAKCXM010000037">
    <property type="protein sequence ID" value="KAJ0406029.1"/>
    <property type="molecule type" value="Genomic_DNA"/>
</dbReference>
<dbReference type="InterPro" id="IPR029045">
    <property type="entry name" value="ClpP/crotonase-like_dom_sf"/>
</dbReference>
<sequence length="626" mass="69130">MEPAVEAYEPHKNYSVLVDFASGVVGGCSGIIVGQPFDTVKVRLQTHSTFYKGAIDCARQTYQHEGARGFFKGMTSPLFGSAWTNAIMFATYERTLRLIDDNSQTPSLRSVFIAGTFSGFCQTAAVTPTDLIKCRLQTAAVTPTDLIKCRLQVQDGHETSHYRGPADCVKHIYKRNGLRGLFLGYPVTLCREVPAFAFYFYAYEYAKRRMIADGVSDHTAMLTAGGLAGVGSWIIAYPADVLKSSIQTIAENARPEEKTIAYQTRRLYRLGGWRIFFNGLETAVVRAFPVNAVTFFCYEKTSELLKDISTVSVPLLARAFASDAEHLSKWMQLESTKLDADNLPTFETVALSLPMKNTVALSLPMKNVAHVKLHRPKQLNAMNMQMWVELGEAFERIDADASIKAVIVSGDGRAFTSGMDLQVFATMQQIMANESCAGRLRERLMRIIDGFQRVVSAPENCRVPVIAAIHGPCIGAGVDFITACDLRYCDTSAVFSVKEVDLAIIADVGTLQRLPKLVGEMQAKELAYTGRNFSGLEAERMGLVLRCLKDPEELMAHVTSVAASIAEKSPITVRGIKQTVHYQRDHTTQDSLQQIRYHNAAVLQSDDLTQAIGAIMSKSKPTFRDD</sequence>
<dbReference type="GO" id="GO:0005777">
    <property type="term" value="C:peroxisome"/>
    <property type="evidence" value="ECO:0007669"/>
    <property type="project" value="UniProtKB-SubCell"/>
</dbReference>
<dbReference type="GO" id="GO:0016020">
    <property type="term" value="C:membrane"/>
    <property type="evidence" value="ECO:0007669"/>
    <property type="project" value="UniProtKB-SubCell"/>
</dbReference>
<dbReference type="Pfam" id="PF00153">
    <property type="entry name" value="Mito_carr"/>
    <property type="match status" value="3"/>
</dbReference>
<keyword evidence="9 12" id="KW-0472">Membrane</keyword>
<evidence type="ECO:0000256" key="10">
    <source>
        <dbReference type="ARBA" id="ARBA00023140"/>
    </source>
</evidence>
<evidence type="ECO:0000256" key="6">
    <source>
        <dbReference type="ARBA" id="ARBA00022832"/>
    </source>
</evidence>
<dbReference type="AlphaFoldDB" id="A0AAD5M679"/>
<dbReference type="GO" id="GO:0006631">
    <property type="term" value="P:fatty acid metabolic process"/>
    <property type="evidence" value="ECO:0007669"/>
    <property type="project" value="UniProtKB-KW"/>
</dbReference>
<keyword evidence="5 12" id="KW-0812">Transmembrane</keyword>
<dbReference type="InterPro" id="IPR014748">
    <property type="entry name" value="Enoyl-CoA_hydra_C"/>
</dbReference>
<evidence type="ECO:0000256" key="4">
    <source>
        <dbReference type="ARBA" id="ARBA00005254"/>
    </source>
</evidence>
<keyword evidence="6" id="KW-0276">Fatty acid metabolism</keyword>